<accession>A0A2G8SJD0</accession>
<protein>
    <recommendedName>
        <fullName evidence="4">F-box domain-containing protein</fullName>
    </recommendedName>
</protein>
<evidence type="ECO:0000313" key="3">
    <source>
        <dbReference type="Proteomes" id="UP000230002"/>
    </source>
</evidence>
<proteinExistence type="predicted"/>
<dbReference type="EMBL" id="AYKW01000006">
    <property type="protein sequence ID" value="PIL33872.1"/>
    <property type="molecule type" value="Genomic_DNA"/>
</dbReference>
<keyword evidence="3" id="KW-1185">Reference proteome</keyword>
<name>A0A2G8SJD0_9APHY</name>
<comment type="caution">
    <text evidence="2">The sequence shown here is derived from an EMBL/GenBank/DDBJ whole genome shotgun (WGS) entry which is preliminary data.</text>
</comment>
<evidence type="ECO:0008006" key="4">
    <source>
        <dbReference type="Google" id="ProtNLM"/>
    </source>
</evidence>
<gene>
    <name evidence="2" type="ORF">GSI_03578</name>
</gene>
<dbReference type="Proteomes" id="UP000230002">
    <property type="component" value="Unassembled WGS sequence"/>
</dbReference>
<reference evidence="2 3" key="1">
    <citation type="journal article" date="2015" name="Sci. Rep.">
        <title>Chromosome-level genome map provides insights into diverse defense mechanisms in the medicinal fungus Ganoderma sinense.</title>
        <authorList>
            <person name="Zhu Y."/>
            <person name="Xu J."/>
            <person name="Sun C."/>
            <person name="Zhou S."/>
            <person name="Xu H."/>
            <person name="Nelson D.R."/>
            <person name="Qian J."/>
            <person name="Song J."/>
            <person name="Luo H."/>
            <person name="Xiang L."/>
            <person name="Li Y."/>
            <person name="Xu Z."/>
            <person name="Ji A."/>
            <person name="Wang L."/>
            <person name="Lu S."/>
            <person name="Hayward A."/>
            <person name="Sun W."/>
            <person name="Li X."/>
            <person name="Schwartz D.C."/>
            <person name="Wang Y."/>
            <person name="Chen S."/>
        </authorList>
    </citation>
    <scope>NUCLEOTIDE SEQUENCE [LARGE SCALE GENOMIC DNA]</scope>
    <source>
        <strain evidence="2 3">ZZ0214-1</strain>
    </source>
</reference>
<dbReference type="OrthoDB" id="2748701at2759"/>
<evidence type="ECO:0000256" key="1">
    <source>
        <dbReference type="SAM" id="MobiDB-lite"/>
    </source>
</evidence>
<dbReference type="AlphaFoldDB" id="A0A2G8SJD0"/>
<evidence type="ECO:0000313" key="2">
    <source>
        <dbReference type="EMBL" id="PIL33872.1"/>
    </source>
</evidence>
<organism evidence="2 3">
    <name type="scientific">Ganoderma sinense ZZ0214-1</name>
    <dbReference type="NCBI Taxonomy" id="1077348"/>
    <lineage>
        <taxon>Eukaryota</taxon>
        <taxon>Fungi</taxon>
        <taxon>Dikarya</taxon>
        <taxon>Basidiomycota</taxon>
        <taxon>Agaricomycotina</taxon>
        <taxon>Agaricomycetes</taxon>
        <taxon>Polyporales</taxon>
        <taxon>Polyporaceae</taxon>
        <taxon>Ganoderma</taxon>
    </lineage>
</organism>
<feature type="region of interest" description="Disordered" evidence="1">
    <location>
        <begin position="83"/>
        <end position="130"/>
    </location>
</feature>
<sequence length="366" mass="40582">MDRLPLETLHQIFELACTDGGYTGCALALTSKFIHDTAQSTRFHSVVLEAEPRRLGAFIAVYQNQYSNAADIRPRTCHLHLLLPSTTKARPPSEPTEEDESGEESEDEEKDESGEESEDEEKDESTSHSQSSLLAAQLLSVQQLLSLISNDLQSLVINKHNLEALYPLFNRPFPALQELTLLLHGNLSHLIAPDPNSNPLFPALTHLHIVAPDWSPPLLPTWILHAPRVTHLRISAHDLFGKFVNELPDALGTPQCPVRGLGPVVGPPPAVRTYPTLARVVVQPGPRPPAGPCGTSRHVFNWRTMQLEWIAERAKTAGVGMRVLPACSWENKEWDEAIRTEWLKRIGGGPGRDWFCGADEEDEDAK</sequence>
<feature type="compositionally biased region" description="Acidic residues" evidence="1">
    <location>
        <begin position="95"/>
        <end position="123"/>
    </location>
</feature>